<evidence type="ECO:0000256" key="2">
    <source>
        <dbReference type="ARBA" id="ARBA00010617"/>
    </source>
</evidence>
<keyword evidence="8" id="KW-0732">Signal</keyword>
<dbReference type="InterPro" id="IPR047146">
    <property type="entry name" value="Cyt_P450_E_CYP52_fungi"/>
</dbReference>
<evidence type="ECO:0000256" key="6">
    <source>
        <dbReference type="ARBA" id="ARBA00023004"/>
    </source>
</evidence>
<dbReference type="AlphaFoldDB" id="A0A4Z1JV69"/>
<dbReference type="GO" id="GO:0020037">
    <property type="term" value="F:heme binding"/>
    <property type="evidence" value="ECO:0007669"/>
    <property type="project" value="InterPro"/>
</dbReference>
<sequence>MIFKLLILIILLSYWYSNHLKRKSQQAPLGLNILKRQYDALLSGHLLSFQAEHFEKMGEAFGSDGFLTTDPENLEAILGTRFNDRTSDSAPTAQNSPMIGEGIFTQDSHSRKPSRSILHRQFSRVQSQSQNLSIFSAPLEKILAVLSSRSGTIDLQPLFFLFRFTLETNHYFSSLRRELLSSFPLPFLPLPFPPLPIQTRSPREKFLLHLPHLISALHLRLRLSNLY</sequence>
<keyword evidence="10" id="KW-1185">Reference proteome</keyword>
<keyword evidence="5" id="KW-0560">Oxidoreductase</keyword>
<keyword evidence="4" id="KW-0479">Metal-binding</keyword>
<dbReference type="EMBL" id="PQXM01000122">
    <property type="protein sequence ID" value="TGO77094.1"/>
    <property type="molecule type" value="Genomic_DNA"/>
</dbReference>
<comment type="caution">
    <text evidence="9">The sequence shown here is derived from an EMBL/GenBank/DDBJ whole genome shotgun (WGS) entry which is preliminary data.</text>
</comment>
<reference evidence="9 10" key="1">
    <citation type="submission" date="2017-12" db="EMBL/GenBank/DDBJ databases">
        <title>Comparative genomics of Botrytis spp.</title>
        <authorList>
            <person name="Valero-Jimenez C.A."/>
            <person name="Tapia P."/>
            <person name="Veloso J."/>
            <person name="Silva-Moreno E."/>
            <person name="Staats M."/>
            <person name="Valdes J.H."/>
            <person name="Van Kan J.A.L."/>
        </authorList>
    </citation>
    <scope>NUCLEOTIDE SEQUENCE [LARGE SCALE GENOMIC DNA]</scope>
    <source>
        <strain evidence="9 10">Be9601</strain>
    </source>
</reference>
<dbReference type="Proteomes" id="UP000297229">
    <property type="component" value="Unassembled WGS sequence"/>
</dbReference>
<comment type="similarity">
    <text evidence="2">Belongs to the cytochrome P450 family.</text>
</comment>
<comment type="cofactor">
    <cofactor evidence="1">
        <name>heme</name>
        <dbReference type="ChEBI" id="CHEBI:30413"/>
    </cofactor>
</comment>
<protein>
    <submittedName>
        <fullName evidence="9">Uncharacterized protein</fullName>
    </submittedName>
</protein>
<evidence type="ECO:0000256" key="4">
    <source>
        <dbReference type="ARBA" id="ARBA00022723"/>
    </source>
</evidence>
<evidence type="ECO:0000313" key="9">
    <source>
        <dbReference type="EMBL" id="TGO77094.1"/>
    </source>
</evidence>
<evidence type="ECO:0000256" key="7">
    <source>
        <dbReference type="ARBA" id="ARBA00023033"/>
    </source>
</evidence>
<dbReference type="InterPro" id="IPR036396">
    <property type="entry name" value="Cyt_P450_sf"/>
</dbReference>
<keyword evidence="7" id="KW-0503">Monooxygenase</keyword>
<dbReference type="GO" id="GO:0005506">
    <property type="term" value="F:iron ion binding"/>
    <property type="evidence" value="ECO:0007669"/>
    <property type="project" value="InterPro"/>
</dbReference>
<evidence type="ECO:0000256" key="8">
    <source>
        <dbReference type="SAM" id="SignalP"/>
    </source>
</evidence>
<dbReference type="Gene3D" id="1.10.630.10">
    <property type="entry name" value="Cytochrome P450"/>
    <property type="match status" value="1"/>
</dbReference>
<organism evidence="9 10">
    <name type="scientific">Botrytis elliptica</name>
    <dbReference type="NCBI Taxonomy" id="278938"/>
    <lineage>
        <taxon>Eukaryota</taxon>
        <taxon>Fungi</taxon>
        <taxon>Dikarya</taxon>
        <taxon>Ascomycota</taxon>
        <taxon>Pezizomycotina</taxon>
        <taxon>Leotiomycetes</taxon>
        <taxon>Helotiales</taxon>
        <taxon>Sclerotiniaceae</taxon>
        <taxon>Botrytis</taxon>
    </lineage>
</organism>
<dbReference type="PANTHER" id="PTHR24287:SF1">
    <property type="entry name" value="P450, PUTATIVE (EUROFUNG)-RELATED"/>
    <property type="match status" value="1"/>
</dbReference>
<dbReference type="STRING" id="278938.A0A4Z1JV69"/>
<feature type="signal peptide" evidence="8">
    <location>
        <begin position="1"/>
        <end position="17"/>
    </location>
</feature>
<dbReference type="PANTHER" id="PTHR24287">
    <property type="entry name" value="P450, PUTATIVE (EUROFUNG)-RELATED"/>
    <property type="match status" value="1"/>
</dbReference>
<keyword evidence="6" id="KW-0408">Iron</keyword>
<evidence type="ECO:0000256" key="3">
    <source>
        <dbReference type="ARBA" id="ARBA00022617"/>
    </source>
</evidence>
<gene>
    <name evidence="9" type="ORF">BELL_0123g00090</name>
</gene>
<dbReference type="GO" id="GO:0016705">
    <property type="term" value="F:oxidoreductase activity, acting on paired donors, with incorporation or reduction of molecular oxygen"/>
    <property type="evidence" value="ECO:0007669"/>
    <property type="project" value="InterPro"/>
</dbReference>
<proteinExistence type="inferred from homology"/>
<evidence type="ECO:0000313" key="10">
    <source>
        <dbReference type="Proteomes" id="UP000297229"/>
    </source>
</evidence>
<feature type="chain" id="PRO_5021474315" evidence="8">
    <location>
        <begin position="18"/>
        <end position="227"/>
    </location>
</feature>
<evidence type="ECO:0000256" key="1">
    <source>
        <dbReference type="ARBA" id="ARBA00001971"/>
    </source>
</evidence>
<evidence type="ECO:0000256" key="5">
    <source>
        <dbReference type="ARBA" id="ARBA00023002"/>
    </source>
</evidence>
<dbReference type="GO" id="GO:0004497">
    <property type="term" value="F:monooxygenase activity"/>
    <property type="evidence" value="ECO:0007669"/>
    <property type="project" value="UniProtKB-KW"/>
</dbReference>
<name>A0A4Z1JV69_9HELO</name>
<accession>A0A4Z1JV69</accession>
<dbReference type="SUPFAM" id="SSF48264">
    <property type="entry name" value="Cytochrome P450"/>
    <property type="match status" value="1"/>
</dbReference>
<keyword evidence="3" id="KW-0349">Heme</keyword>